<reference evidence="2" key="1">
    <citation type="submission" date="2015-11" db="EMBL/GenBank/DDBJ databases">
        <authorList>
            <consortium name="Cross-ministerial Strategic Innovation Promotion Program (SIP) consortium"/>
            <person name="Tomihama T."/>
            <person name="Ikenaga M."/>
            <person name="Sakai M."/>
            <person name="Okubo T."/>
            <person name="Ikeda S."/>
        </authorList>
    </citation>
    <scope>NUCLEOTIDE SEQUENCE [LARGE SCALE GENOMIC DNA]</scope>
    <source>
        <strain evidence="2">S58</strain>
    </source>
</reference>
<protein>
    <submittedName>
        <fullName evidence="1">Uncharacterized protein</fullName>
    </submittedName>
</protein>
<dbReference type="EMBL" id="BCMM01000021">
    <property type="protein sequence ID" value="GAQ64045.1"/>
    <property type="molecule type" value="Genomic_DNA"/>
</dbReference>
<comment type="caution">
    <text evidence="1">The sequence shown here is derived from an EMBL/GenBank/DDBJ whole genome shotgun (WGS) entry which is preliminary data.</text>
</comment>
<dbReference type="RefSeq" id="WP_059081595.1">
    <property type="nucleotide sequence ID" value="NZ_BCMM01000021.1"/>
</dbReference>
<reference evidence="2" key="3">
    <citation type="submission" date="2016-02" db="EMBL/GenBank/DDBJ databases">
        <title>Draft genome of pathogenic Streptomyces sp. in Japan.</title>
        <authorList>
            <person name="Tomihama T."/>
            <person name="Ikenaga M."/>
            <person name="Sakai M."/>
            <person name="Okubo T."/>
            <person name="Ikeda S."/>
        </authorList>
    </citation>
    <scope>NUCLEOTIDE SEQUENCE [LARGE SCALE GENOMIC DNA]</scope>
    <source>
        <strain evidence="2">S58</strain>
    </source>
</reference>
<organism evidence="1 2">
    <name type="scientific">Streptomyces scabiei</name>
    <dbReference type="NCBI Taxonomy" id="1930"/>
    <lineage>
        <taxon>Bacteria</taxon>
        <taxon>Bacillati</taxon>
        <taxon>Actinomycetota</taxon>
        <taxon>Actinomycetes</taxon>
        <taxon>Kitasatosporales</taxon>
        <taxon>Streptomycetaceae</taxon>
        <taxon>Streptomyces</taxon>
    </lineage>
</organism>
<name>A0A100JQX3_STRSC</name>
<evidence type="ECO:0000313" key="2">
    <source>
        <dbReference type="Proteomes" id="UP000067448"/>
    </source>
</evidence>
<evidence type="ECO:0000313" key="1">
    <source>
        <dbReference type="EMBL" id="GAQ64045.1"/>
    </source>
</evidence>
<reference evidence="1 2" key="2">
    <citation type="journal article" date="2016" name="Genome Announc.">
        <title>Draft Genome Sequences of Streptomyces scabiei S58, Streptomyces turgidiscabies T45, and Streptomyces acidiscabies a10, the Pathogens of Potato Common Scab, Isolated in Japan.</title>
        <authorList>
            <person name="Tomihama T."/>
            <person name="Nishi Y."/>
            <person name="Sakai M."/>
            <person name="Ikenaga M."/>
            <person name="Okubo T."/>
            <person name="Ikeda S."/>
        </authorList>
    </citation>
    <scope>NUCLEOTIDE SEQUENCE [LARGE SCALE GENOMIC DNA]</scope>
    <source>
        <strain evidence="1 2">S58</strain>
    </source>
</reference>
<accession>A0A100JQX3</accession>
<dbReference type="Proteomes" id="UP000067448">
    <property type="component" value="Unassembled WGS sequence"/>
</dbReference>
<dbReference type="OrthoDB" id="4023639at2"/>
<sequence length="292" mass="30638">MPMIVDPDAPPVEPPETVTSPDGWFRAAVDTAWAGVWLAVDYTADTPLADAADVVKVLITRQDPGAAAPVPVRGANLAWAMGGVGEGYDHEAPLGVGVTYTARPQYADGTWGPQSSLGIELTAPSPVADVWIKSVDEPGISARVTVAQWPQLSWQERIDQAVIAGSEFPAASQDVYGAASSEITLDADGSAIETVRTLLTTPGVRLLQTRPGYHRPDAFVLFSGPAEALDGGPDGARTFTASVLQVARPDTLGQPMRMPGWSYDAVAAQFATYDAVEAAYATYQSLALDGAL</sequence>
<proteinExistence type="predicted"/>
<gene>
    <name evidence="1" type="ORF">SsS58_04435</name>
</gene>
<dbReference type="AlphaFoldDB" id="A0A100JQX3"/>